<sequence>MKNFHLPLFFISSLIAPVFAVDAPTNGEALPAGPSTIALHWTDNSADETGFEIYRDGGGTPVATVPSGQTFYYDRGLTAGSTHSYSVVAIKNAESSTPHNIPSATTMSFQMNIIFFLADDMGYKDIVALRNPGIDGPTIHETPNLDTFIQATAMRVDNAYCSGPRCVVARRSIQTGKYDWRPEAIPGNEWYLDHNNDKIGGGIFAGGTSVNPDTAGQQIPDNETYGEALKSSGYRTCFIGKYHLGESQGAHEPTGYNFGDQPGRGPIHQGYDVSIGSGHAGAPPTSYFALENPNQAGEFTFELPDLDDTGYMLNPAAPVADDYITDRLTNKAIGFINDAITNHTSQPFHLTLAHYAVHTPAECKNNAQDNDGKGHEYFQSKKTTMASQFTDFLATVPDYNPKGGDAASGLDTDQSSYMRLTQDNPVYAGMMKSYDDSFGALWSYLQATDDPRNPGKKLSETTAIIISSDHGGKSTTAINKNDDLEPADGSAPVIDGTNDIGIPNPYNAYPTTNYPYRAGKTWVYEGGLKVPLIVYIPGVTTGGSHTSAFVHHADLFATFVDLAGGAQSAESTDSVSFMLSAADPNATARNELHHFFTNASTGTGNPAIAAYRKGDYKLLYFMVQRRLELYNLAADPYELNDLSTARPDLANEMFHEVYQQAVSTGMIMPKPGSGSWKNEQEVLVDNGVIGSLPNPPNAAPSNLQLAQTPEGYVELTWDPNATDATHAVIHRNSPREPDTNYREIAYVPIGQTSYIDKTVDFQSGENNNFRYRVEVENLGGWNGMTIDGSGLFSDGNSNNTGNVTIPVTSPTGTSSDAVDDDITTVLGELRSINPLLNDSGVGALTIVAITQPGEGSATFDSKRVYFDTPHSFSGSTTMTYTIADSNGNQDTATLAIGLPVQDSNKNVIEHWAFNEGAGMQLEQTSSENGLQFGGSTSGSVATNGSGQLVLVDDGTNYNRNAGPIQGGAINSGKLEIEYHVTSADMTNSSNGSAFGFSLRDGNTNTDFGLVRFKKTGGGIVLEVNTSVASPDEVHAFGADTIANVTVFSVLDLDASPVTITTSISINGGALVSETTTNADPGASVVTDLKFNANIQDLNAGASVSIDYVRVQELSAATTLYQTWAATYPWNGELKTGPNDDADFDGINNLLEFAFGLAPTVPNLQSDLGVTLSANGTMLSFTPIRDTSLLNYDVEFSDDLSVWDSFTPFHVGSGEAENTQNATLPMGDKIFSRVKVSNP</sequence>
<evidence type="ECO:0000256" key="3">
    <source>
        <dbReference type="ARBA" id="ARBA00022723"/>
    </source>
</evidence>
<dbReference type="InterPro" id="IPR017850">
    <property type="entry name" value="Alkaline_phosphatase_core_sf"/>
</dbReference>
<dbReference type="InterPro" id="IPR036116">
    <property type="entry name" value="FN3_sf"/>
</dbReference>
<name>A0AAT9FGH3_9BACT</name>
<dbReference type="InterPro" id="IPR000917">
    <property type="entry name" value="Sulfatase_N"/>
</dbReference>
<dbReference type="SUPFAM" id="SSF49265">
    <property type="entry name" value="Fibronectin type III"/>
    <property type="match status" value="1"/>
</dbReference>
<dbReference type="InterPro" id="IPR013783">
    <property type="entry name" value="Ig-like_fold"/>
</dbReference>
<dbReference type="InterPro" id="IPR050738">
    <property type="entry name" value="Sulfatase"/>
</dbReference>
<comment type="cofactor">
    <cofactor evidence="1">
        <name>Ca(2+)</name>
        <dbReference type="ChEBI" id="CHEBI:29108"/>
    </cofactor>
</comment>
<evidence type="ECO:0000256" key="6">
    <source>
        <dbReference type="ARBA" id="ARBA00022837"/>
    </source>
</evidence>
<comment type="similarity">
    <text evidence="2">Belongs to the sulfatase family.</text>
</comment>
<keyword evidence="3" id="KW-0479">Metal-binding</keyword>
<dbReference type="InterPro" id="IPR003961">
    <property type="entry name" value="FN3_dom"/>
</dbReference>
<evidence type="ECO:0000259" key="8">
    <source>
        <dbReference type="PROSITE" id="PS50853"/>
    </source>
</evidence>
<keyword evidence="5" id="KW-0378">Hydrolase</keyword>
<dbReference type="PROSITE" id="PS00149">
    <property type="entry name" value="SULFATASE_2"/>
    <property type="match status" value="1"/>
</dbReference>
<feature type="domain" description="Fibronectin type-III" evidence="8">
    <location>
        <begin position="23"/>
        <end position="109"/>
    </location>
</feature>
<evidence type="ECO:0000256" key="5">
    <source>
        <dbReference type="ARBA" id="ARBA00022801"/>
    </source>
</evidence>
<dbReference type="AlphaFoldDB" id="A0AAT9FGH3"/>
<dbReference type="SUPFAM" id="SSF53649">
    <property type="entry name" value="Alkaline phosphatase-like"/>
    <property type="match status" value="1"/>
</dbReference>
<proteinExistence type="inferred from homology"/>
<dbReference type="Gene3D" id="3.40.720.10">
    <property type="entry name" value="Alkaline Phosphatase, subunit A"/>
    <property type="match status" value="1"/>
</dbReference>
<organism evidence="9">
    <name type="scientific">Oceaniferula spumae</name>
    <dbReference type="NCBI Taxonomy" id="2979115"/>
    <lineage>
        <taxon>Bacteria</taxon>
        <taxon>Pseudomonadati</taxon>
        <taxon>Verrucomicrobiota</taxon>
        <taxon>Verrucomicrobiia</taxon>
        <taxon>Verrucomicrobiales</taxon>
        <taxon>Verrucomicrobiaceae</taxon>
        <taxon>Oceaniferula</taxon>
    </lineage>
</organism>
<keyword evidence="4 7" id="KW-0732">Signal</keyword>
<dbReference type="CDD" id="cd00063">
    <property type="entry name" value="FN3"/>
    <property type="match status" value="1"/>
</dbReference>
<protein>
    <recommendedName>
        <fullName evidence="8">Fibronectin type-III domain-containing protein</fullName>
    </recommendedName>
</protein>
<dbReference type="SMART" id="SM00060">
    <property type="entry name" value="FN3"/>
    <property type="match status" value="2"/>
</dbReference>
<evidence type="ECO:0000256" key="2">
    <source>
        <dbReference type="ARBA" id="ARBA00008779"/>
    </source>
</evidence>
<dbReference type="GO" id="GO:0046872">
    <property type="term" value="F:metal ion binding"/>
    <property type="evidence" value="ECO:0007669"/>
    <property type="project" value="UniProtKB-KW"/>
</dbReference>
<evidence type="ECO:0000256" key="4">
    <source>
        <dbReference type="ARBA" id="ARBA00022729"/>
    </source>
</evidence>
<dbReference type="Pfam" id="PF17963">
    <property type="entry name" value="Big_9"/>
    <property type="match status" value="1"/>
</dbReference>
<evidence type="ECO:0000313" key="9">
    <source>
        <dbReference type="EMBL" id="BDS05083.1"/>
    </source>
</evidence>
<reference evidence="9" key="1">
    <citation type="submission" date="2024-07" db="EMBL/GenBank/DDBJ databases">
        <title>Complete genome sequence of Verrucomicrobiaceae bacterium NT6N.</title>
        <authorList>
            <person name="Huang C."/>
            <person name="Takami H."/>
            <person name="Hamasaki K."/>
        </authorList>
    </citation>
    <scope>NUCLEOTIDE SEQUENCE</scope>
    <source>
        <strain evidence="9">NT6N</strain>
    </source>
</reference>
<evidence type="ECO:0000256" key="1">
    <source>
        <dbReference type="ARBA" id="ARBA00001913"/>
    </source>
</evidence>
<evidence type="ECO:0000256" key="7">
    <source>
        <dbReference type="SAM" id="SignalP"/>
    </source>
</evidence>
<gene>
    <name evidence="9" type="ORF">NT6N_01230</name>
</gene>
<dbReference type="PROSITE" id="PS50853">
    <property type="entry name" value="FN3"/>
    <property type="match status" value="1"/>
</dbReference>
<dbReference type="Gene3D" id="2.60.40.2810">
    <property type="match status" value="1"/>
</dbReference>
<keyword evidence="6" id="KW-0106">Calcium</keyword>
<accession>A0AAT9FGH3</accession>
<dbReference type="PANTHER" id="PTHR42693">
    <property type="entry name" value="ARYLSULFATASE FAMILY MEMBER"/>
    <property type="match status" value="1"/>
</dbReference>
<dbReference type="Gene3D" id="3.30.1120.10">
    <property type="match status" value="1"/>
</dbReference>
<dbReference type="InterPro" id="IPR024607">
    <property type="entry name" value="Sulfatase_CS"/>
</dbReference>
<dbReference type="EMBL" id="AP026866">
    <property type="protein sequence ID" value="BDS05083.1"/>
    <property type="molecule type" value="Genomic_DNA"/>
</dbReference>
<dbReference type="KEGG" id="osu:NT6N_01230"/>
<dbReference type="Gene3D" id="2.60.40.10">
    <property type="entry name" value="Immunoglobulins"/>
    <property type="match status" value="2"/>
</dbReference>
<feature type="chain" id="PRO_5043613814" description="Fibronectin type-III domain-containing protein" evidence="7">
    <location>
        <begin position="21"/>
        <end position="1238"/>
    </location>
</feature>
<dbReference type="PANTHER" id="PTHR42693:SF42">
    <property type="entry name" value="ARYLSULFATASE G"/>
    <property type="match status" value="1"/>
</dbReference>
<dbReference type="GO" id="GO:0004065">
    <property type="term" value="F:arylsulfatase activity"/>
    <property type="evidence" value="ECO:0007669"/>
    <property type="project" value="TreeGrafter"/>
</dbReference>
<dbReference type="Pfam" id="PF00884">
    <property type="entry name" value="Sulfatase"/>
    <property type="match status" value="1"/>
</dbReference>
<feature type="signal peptide" evidence="7">
    <location>
        <begin position="1"/>
        <end position="20"/>
    </location>
</feature>